<organism evidence="1 2">
    <name type="scientific">Taklimakanibacter albus</name>
    <dbReference type="NCBI Taxonomy" id="2800327"/>
    <lineage>
        <taxon>Bacteria</taxon>
        <taxon>Pseudomonadati</taxon>
        <taxon>Pseudomonadota</taxon>
        <taxon>Alphaproteobacteria</taxon>
        <taxon>Hyphomicrobiales</taxon>
        <taxon>Aestuariivirgaceae</taxon>
        <taxon>Taklimakanibacter</taxon>
    </lineage>
</organism>
<sequence>MSTPTAQTIAARILQHQESFTRKERTIARVLTTGYPTAGLETVAELGRRAEASGATILRFIGKLGFASYPEFQEALRDELTATLESPLARYQTPDARVQEGDTLAQYANWAGLLLRQASGMIPVAEFDAVVQLLENEKAAVHLIGGRFSRSIAEIFAYGLMGVRPHVHLVSSETRRMVNDALEIHKKDIVVVFDFRRYQDNVIEFATIAREAEATLIVFTDKWQSPAAKLADHVFALPVAGPSVYDSALATIMCIEALISRLAEGLGNRAERRVARIEELHGRLAE</sequence>
<reference evidence="1" key="1">
    <citation type="submission" date="2021-01" db="EMBL/GenBank/DDBJ databases">
        <authorList>
            <person name="Sun Q."/>
        </authorList>
    </citation>
    <scope>NUCLEOTIDE SEQUENCE</scope>
    <source>
        <strain evidence="1">YIM B02566</strain>
    </source>
</reference>
<dbReference type="Proteomes" id="UP000616151">
    <property type="component" value="Unassembled WGS sequence"/>
</dbReference>
<gene>
    <name evidence="1" type="ORF">JHL16_15030</name>
</gene>
<dbReference type="EMBL" id="JAENHL010000007">
    <property type="protein sequence ID" value="MBK1867670.1"/>
    <property type="molecule type" value="Genomic_DNA"/>
</dbReference>
<comment type="caution">
    <text evidence="1">The sequence shown here is derived from an EMBL/GenBank/DDBJ whole genome shotgun (WGS) entry which is preliminary data.</text>
</comment>
<keyword evidence="2" id="KW-1185">Reference proteome</keyword>
<evidence type="ECO:0000313" key="1">
    <source>
        <dbReference type="EMBL" id="MBK1867670.1"/>
    </source>
</evidence>
<name>A0ACC5R4X8_9HYPH</name>
<proteinExistence type="predicted"/>
<evidence type="ECO:0000313" key="2">
    <source>
        <dbReference type="Proteomes" id="UP000616151"/>
    </source>
</evidence>
<protein>
    <submittedName>
        <fullName evidence="1">MurR/RpiR family transcriptional regulator</fullName>
    </submittedName>
</protein>
<accession>A0ACC5R4X8</accession>